<dbReference type="InterPro" id="IPR020617">
    <property type="entry name" value="Thiolase_C"/>
</dbReference>
<dbReference type="PROSITE" id="PS00098">
    <property type="entry name" value="THIOLASE_1"/>
    <property type="match status" value="1"/>
</dbReference>
<evidence type="ECO:0000259" key="14">
    <source>
        <dbReference type="Pfam" id="PF00108"/>
    </source>
</evidence>
<reference evidence="16 17" key="1">
    <citation type="submission" date="2018-08" db="EMBL/GenBank/DDBJ databases">
        <title>Draft genome of the lignicolous fungus Coniochaeta pulveracea.</title>
        <authorList>
            <person name="Borstlap C.J."/>
            <person name="De Witt R.N."/>
            <person name="Botha A."/>
            <person name="Volschenk H."/>
        </authorList>
    </citation>
    <scope>NUCLEOTIDE SEQUENCE [LARGE SCALE GENOMIC DNA]</scope>
    <source>
        <strain evidence="16 17">CAB683</strain>
    </source>
</reference>
<protein>
    <recommendedName>
        <fullName evidence="5">acetyl-CoA C-acetyltransferase</fullName>
        <ecNumber evidence="5">2.3.1.9</ecNumber>
    </recommendedName>
</protein>
<feature type="non-terminal residue" evidence="16">
    <location>
        <position position="1"/>
    </location>
</feature>
<comment type="similarity">
    <text evidence="3 13">Belongs to the thiolase-like superfamily. Thiolase family.</text>
</comment>
<evidence type="ECO:0000256" key="12">
    <source>
        <dbReference type="PIRSR" id="PIRSR000429-1"/>
    </source>
</evidence>
<dbReference type="InterPro" id="IPR020610">
    <property type="entry name" value="Thiolase_AS"/>
</dbReference>
<dbReference type="PANTHER" id="PTHR18919">
    <property type="entry name" value="ACETYL-COA C-ACYLTRANSFERASE"/>
    <property type="match status" value="1"/>
</dbReference>
<accession>A0A420YG91</accession>
<dbReference type="STRING" id="177199.A0A420YG91"/>
<feature type="active site" description="Proton acceptor" evidence="12">
    <location>
        <position position="338"/>
    </location>
</feature>
<dbReference type="OrthoDB" id="5404651at2759"/>
<dbReference type="GO" id="GO:0003985">
    <property type="term" value="F:acetyl-CoA C-acetyltransferase activity"/>
    <property type="evidence" value="ECO:0007669"/>
    <property type="project" value="UniProtKB-EC"/>
</dbReference>
<dbReference type="Gene3D" id="3.40.47.10">
    <property type="match status" value="1"/>
</dbReference>
<comment type="caution">
    <text evidence="16">The sequence shown here is derived from an EMBL/GenBank/DDBJ whole genome shotgun (WGS) entry which is preliminary data.</text>
</comment>
<keyword evidence="11 13" id="KW-0012">Acyltransferase</keyword>
<name>A0A420YG91_9PEZI</name>
<dbReference type="GO" id="GO:0006635">
    <property type="term" value="P:fatty acid beta-oxidation"/>
    <property type="evidence" value="ECO:0007669"/>
    <property type="project" value="TreeGrafter"/>
</dbReference>
<dbReference type="InterPro" id="IPR016039">
    <property type="entry name" value="Thiolase-like"/>
</dbReference>
<dbReference type="InterPro" id="IPR002155">
    <property type="entry name" value="Thiolase"/>
</dbReference>
<dbReference type="AlphaFoldDB" id="A0A420YG91"/>
<keyword evidence="6 13" id="KW-0808">Transferase</keyword>
<keyword evidence="17" id="KW-1185">Reference proteome</keyword>
<evidence type="ECO:0000256" key="4">
    <source>
        <dbReference type="ARBA" id="ARBA00011881"/>
    </source>
</evidence>
<dbReference type="NCBIfam" id="TIGR01930">
    <property type="entry name" value="AcCoA-C-Actrans"/>
    <property type="match status" value="1"/>
</dbReference>
<keyword evidence="9" id="KW-0630">Potassium</keyword>
<dbReference type="CDD" id="cd00751">
    <property type="entry name" value="thiolase"/>
    <property type="match status" value="1"/>
</dbReference>
<keyword evidence="7" id="KW-0479">Metal-binding</keyword>
<dbReference type="EC" id="2.3.1.9" evidence="5"/>
<dbReference type="EMBL" id="QVQW01000011">
    <property type="protein sequence ID" value="RKU46889.1"/>
    <property type="molecule type" value="Genomic_DNA"/>
</dbReference>
<dbReference type="Pfam" id="PF00108">
    <property type="entry name" value="Thiolase_N"/>
    <property type="match status" value="1"/>
</dbReference>
<sequence>FNGALKSIPAPNLGAVAISSALSKTTLPTSLIRDVYMGNVLQANIGQAPARQALLFSGLPSTVEAVTINKVCASGLKAVMLAAQNIQLGLASAQVAGGMESMSRVPYHVPRAAQNPAFGDLVLQDGLIKDGLWDVYEQFHMGNCAEHTARQFKIGREAQDGYAVRSFKRAQKAWQEGRFEAEIAPVTVELPRGGKVVVREDEGYRTLDETKVPRLKPAFVKDGTGTITAANSSTMNDGASAVVLASAEVAAEHGRDSRVLSRIVAYADAAVDPIDFSIAPAKAIQLALQRAGLRKEDIALWEVNEAFAAVVLVTEQLLGLDDGKVRMNELGGAIALGHALGSSGSRLLTTLVHHLAVGEYGVVALCNGGGAASAMIVQRVDKVETK</sequence>
<evidence type="ECO:0000256" key="11">
    <source>
        <dbReference type="ARBA" id="ARBA00023315"/>
    </source>
</evidence>
<dbReference type="FunFam" id="3.40.47.10:FF:000007">
    <property type="entry name" value="acetyl-CoA acetyltransferase, mitochondrial"/>
    <property type="match status" value="1"/>
</dbReference>
<evidence type="ECO:0000256" key="1">
    <source>
        <dbReference type="ARBA" id="ARBA00001958"/>
    </source>
</evidence>
<evidence type="ECO:0000256" key="5">
    <source>
        <dbReference type="ARBA" id="ARBA00012705"/>
    </source>
</evidence>
<keyword evidence="8" id="KW-0809">Transit peptide</keyword>
<feature type="active site" description="Proton acceptor" evidence="12">
    <location>
        <position position="366"/>
    </location>
</feature>
<feature type="domain" description="Thiolase N-terminal" evidence="14">
    <location>
        <begin position="1"/>
        <end position="247"/>
    </location>
</feature>
<dbReference type="Pfam" id="PF02803">
    <property type="entry name" value="Thiolase_C"/>
    <property type="match status" value="1"/>
</dbReference>
<evidence type="ECO:0000313" key="17">
    <source>
        <dbReference type="Proteomes" id="UP000275385"/>
    </source>
</evidence>
<dbReference type="GO" id="GO:0005739">
    <property type="term" value="C:mitochondrion"/>
    <property type="evidence" value="ECO:0007669"/>
    <property type="project" value="UniProtKB-SubCell"/>
</dbReference>
<evidence type="ECO:0000256" key="9">
    <source>
        <dbReference type="ARBA" id="ARBA00022958"/>
    </source>
</evidence>
<comment type="cofactor">
    <cofactor evidence="1">
        <name>K(+)</name>
        <dbReference type="ChEBI" id="CHEBI:29103"/>
    </cofactor>
</comment>
<evidence type="ECO:0000256" key="7">
    <source>
        <dbReference type="ARBA" id="ARBA00022723"/>
    </source>
</evidence>
<comment type="subunit">
    <text evidence="4">Homotetramer.</text>
</comment>
<evidence type="ECO:0000256" key="13">
    <source>
        <dbReference type="RuleBase" id="RU003557"/>
    </source>
</evidence>
<evidence type="ECO:0000256" key="2">
    <source>
        <dbReference type="ARBA" id="ARBA00004173"/>
    </source>
</evidence>
<gene>
    <name evidence="16" type="ORF">DL546_000017</name>
</gene>
<evidence type="ECO:0000259" key="15">
    <source>
        <dbReference type="Pfam" id="PF02803"/>
    </source>
</evidence>
<dbReference type="PANTHER" id="PTHR18919:SF156">
    <property type="entry name" value="ACETYL-COA ACETYLTRANSFERASE, MITOCHONDRIAL"/>
    <property type="match status" value="1"/>
</dbReference>
<proteinExistence type="inferred from homology"/>
<comment type="subcellular location">
    <subcellularLocation>
        <location evidence="2">Mitochondrion</location>
    </subcellularLocation>
</comment>
<organism evidence="16 17">
    <name type="scientific">Coniochaeta pulveracea</name>
    <dbReference type="NCBI Taxonomy" id="177199"/>
    <lineage>
        <taxon>Eukaryota</taxon>
        <taxon>Fungi</taxon>
        <taxon>Dikarya</taxon>
        <taxon>Ascomycota</taxon>
        <taxon>Pezizomycotina</taxon>
        <taxon>Sordariomycetes</taxon>
        <taxon>Sordariomycetidae</taxon>
        <taxon>Coniochaetales</taxon>
        <taxon>Coniochaetaceae</taxon>
        <taxon>Coniochaeta</taxon>
    </lineage>
</organism>
<evidence type="ECO:0000256" key="8">
    <source>
        <dbReference type="ARBA" id="ARBA00022946"/>
    </source>
</evidence>
<dbReference type="InterPro" id="IPR020615">
    <property type="entry name" value="Thiolase_acyl_enz_int_AS"/>
</dbReference>
<dbReference type="SUPFAM" id="SSF53901">
    <property type="entry name" value="Thiolase-like"/>
    <property type="match status" value="2"/>
</dbReference>
<dbReference type="Proteomes" id="UP000275385">
    <property type="component" value="Unassembled WGS sequence"/>
</dbReference>
<dbReference type="PROSITE" id="PS00099">
    <property type="entry name" value="THIOLASE_3"/>
    <property type="match status" value="1"/>
</dbReference>
<evidence type="ECO:0000313" key="16">
    <source>
        <dbReference type="EMBL" id="RKU46889.1"/>
    </source>
</evidence>
<keyword evidence="10" id="KW-0496">Mitochondrion</keyword>
<dbReference type="GO" id="GO:0046872">
    <property type="term" value="F:metal ion binding"/>
    <property type="evidence" value="ECO:0007669"/>
    <property type="project" value="UniProtKB-KW"/>
</dbReference>
<evidence type="ECO:0000256" key="6">
    <source>
        <dbReference type="ARBA" id="ARBA00022679"/>
    </source>
</evidence>
<feature type="domain" description="Thiolase C-terminal" evidence="15">
    <location>
        <begin position="259"/>
        <end position="379"/>
    </location>
</feature>
<dbReference type="InterPro" id="IPR020616">
    <property type="entry name" value="Thiolase_N"/>
</dbReference>
<evidence type="ECO:0000256" key="3">
    <source>
        <dbReference type="ARBA" id="ARBA00010982"/>
    </source>
</evidence>
<evidence type="ECO:0000256" key="10">
    <source>
        <dbReference type="ARBA" id="ARBA00023128"/>
    </source>
</evidence>
<feature type="active site" description="Acyl-thioester intermediate" evidence="12">
    <location>
        <position position="72"/>
    </location>
</feature>
<dbReference type="PIRSF" id="PIRSF000429">
    <property type="entry name" value="Ac-CoA_Ac_transf"/>
    <property type="match status" value="1"/>
</dbReference>